<comment type="cofactor">
    <cofactor evidence="1">
        <name>Zn(2+)</name>
        <dbReference type="ChEBI" id="CHEBI:29105"/>
    </cofactor>
</comment>
<comment type="caution">
    <text evidence="13">The sequence shown here is derived from an EMBL/GenBank/DDBJ whole genome shotgun (WGS) entry which is preliminary data.</text>
</comment>
<evidence type="ECO:0000256" key="4">
    <source>
        <dbReference type="ARBA" id="ARBA00022525"/>
    </source>
</evidence>
<dbReference type="GO" id="GO:0005615">
    <property type="term" value="C:extracellular space"/>
    <property type="evidence" value="ECO:0007669"/>
    <property type="project" value="InterPro"/>
</dbReference>
<evidence type="ECO:0000256" key="6">
    <source>
        <dbReference type="ARBA" id="ARBA00022723"/>
    </source>
</evidence>
<reference evidence="14" key="1">
    <citation type="submission" date="2019-07" db="EMBL/GenBank/DDBJ databases">
        <title>Shewanella sp. YLB-08 draft genomic sequence.</title>
        <authorList>
            <person name="Yu L."/>
        </authorList>
    </citation>
    <scope>NUCLEOTIDE SEQUENCE [LARGE SCALE GENOMIC DNA]</scope>
    <source>
        <strain evidence="14">JCM 20706</strain>
    </source>
</reference>
<keyword evidence="4" id="KW-0964">Secreted</keyword>
<dbReference type="Pfam" id="PF02128">
    <property type="entry name" value="Peptidase_M36"/>
    <property type="match status" value="1"/>
</dbReference>
<dbReference type="InterPro" id="IPR007110">
    <property type="entry name" value="Ig-like_dom"/>
</dbReference>
<dbReference type="InterPro" id="IPR003137">
    <property type="entry name" value="PA_domain"/>
</dbReference>
<dbReference type="GO" id="GO:0008270">
    <property type="term" value="F:zinc ion binding"/>
    <property type="evidence" value="ECO:0007669"/>
    <property type="project" value="InterPro"/>
</dbReference>
<dbReference type="InterPro" id="IPR050371">
    <property type="entry name" value="Fungal_virulence_M36"/>
</dbReference>
<evidence type="ECO:0000256" key="9">
    <source>
        <dbReference type="ARBA" id="ARBA00023049"/>
    </source>
</evidence>
<evidence type="ECO:0000256" key="5">
    <source>
        <dbReference type="ARBA" id="ARBA00022670"/>
    </source>
</evidence>
<dbReference type="NCBIfam" id="NF038111">
    <property type="entry name" value="rhom_dep_M36"/>
    <property type="match status" value="1"/>
</dbReference>
<keyword evidence="6" id="KW-0479">Metal-binding</keyword>
<keyword evidence="11" id="KW-0732">Signal</keyword>
<accession>A0A553JQD7</accession>
<dbReference type="PROSITE" id="PS50835">
    <property type="entry name" value="IG_LIKE"/>
    <property type="match status" value="1"/>
</dbReference>
<dbReference type="Pfam" id="PF22352">
    <property type="entry name" value="K319L-like_PKD"/>
    <property type="match status" value="1"/>
</dbReference>
<dbReference type="Pfam" id="PF02225">
    <property type="entry name" value="PA"/>
    <property type="match status" value="1"/>
</dbReference>
<feature type="signal peptide" evidence="11">
    <location>
        <begin position="1"/>
        <end position="25"/>
    </location>
</feature>
<dbReference type="Proteomes" id="UP000318126">
    <property type="component" value="Unassembled WGS sequence"/>
</dbReference>
<sequence length="1311" mass="139818">MNFHKTVISSVVGAALASAAPSVFSNDLNGAQTYKSFDDAQVTHQQKKITDAPTLSGMSNQYDAQLGKTTFQWAGKNQSSPSLGAISLENKVSYAADFYLGQLTGVSSSKKGIAQPVLVNTHDLGRGPIIAKYKQEISGVEVFNREFNIMMDRNFNLVASSGYLASQRTAKSVSSAIKNLESAFGDASESINTAFSAMGGDKSSVKLSIKPSNGKYEKFAVTNTATSKMLVGEPRAKKVFFEHKNKLVAAHYVEIETGAVDSLESEYFSYVISAKTGEILFKKDLTSHAADFNYRIYADADGKPWDSPHGNVMPAPAGSDVDAYLTAPYLDAEMVTLSHGPISTMDPWLADDATSTKGNNVTAYVDAIAPQGLTNGDYLAETTSSNTFDYQYDDSEAEYSINNRKAAIVNLFLMNNYLHDDYYDHGFDESSGNAQALNFDRGGEEGDALNVEVQDNSGFNNANMSTPADGGSPRMQMYLWETTQAVNGVDFGVTATSHTSIGMLADLGFAGFGPDVFEISGDLVRFVDATAPINDGCEAATNAASLAGKIAVIDRGACAFTQKVKNAQDAGAIAVIVANNRDGDATITMGGDDETITIPSMMISQNEGTAIYALLDAAETVTVNMFKNDLSRVFKDSSWDNAIVAHEWGHYISNRLVGNGSGLSSNQARSMGEGFGDFHALLFGSDSTDNLVTGNENYAGGYGDTTYVRSFVNGIRQFPYSTNMDINPSTFAYVESNPQVHGSGSVYAVMLWDAFVGLVNDERHTFDEAKELMKGYLVAGYKMMPMAPTFTEGRDALLAAAYANDEADYKVILGAFARRGMGLGAKSPSRFSTNHAGVVESYKTDLSTYTVADHELNTNYEGTTVGYCSNDNILDKGETGAVSFTIQNGGNQALTGLTGTIVAERGHDVTFANDGKVTFEDIALFGSATSSPVEFTLNDAGTGDELKLKFVPELAEGMEADEYMLSTTVNVDFKTRELVGTTQYEDLNTLSRLNDFTENVLAGGDMAKGTFGLDQWDAADGLISATGNSFTSDVAYETRPTSVGFDGDFTISFWHLYNLETGYDGAVVEVSVNNGDWVDVTAMGATFTGDGYTDTGLDDTEAAISGRATFSGFKHGAETISFGETLNGNQVQFRFRVATDSAVVPDPVSGFPSGWYIDDITFTNTQTSLFSDVVAGDTYACDNRLPSVTTVASAESVKEGEAVTLTATAVDANEADTLTYMWKQTSGTEATLTGADTATASFSAPLVSADETLEFTVTVNDGTADVVSSVSVTVTDIPAVVTPPAPDRSSGGSTGLLTLLLLPLALLRRRK</sequence>
<comment type="subcellular location">
    <subcellularLocation>
        <location evidence="2">Secreted</location>
    </subcellularLocation>
</comment>
<name>A0A553JQD7_SHEHA</name>
<keyword evidence="9" id="KW-0482">Metalloprotease</keyword>
<dbReference type="GO" id="GO:0006508">
    <property type="term" value="P:proteolysis"/>
    <property type="evidence" value="ECO:0007669"/>
    <property type="project" value="UniProtKB-KW"/>
</dbReference>
<feature type="chain" id="PRO_5022064222" evidence="11">
    <location>
        <begin position="26"/>
        <end position="1311"/>
    </location>
</feature>
<dbReference type="OrthoDB" id="614750at2"/>
<evidence type="ECO:0000259" key="12">
    <source>
        <dbReference type="PROSITE" id="PS50835"/>
    </source>
</evidence>
<feature type="domain" description="Ig-like" evidence="12">
    <location>
        <begin position="1186"/>
        <end position="1273"/>
    </location>
</feature>
<evidence type="ECO:0000256" key="2">
    <source>
        <dbReference type="ARBA" id="ARBA00004613"/>
    </source>
</evidence>
<dbReference type="InterPro" id="IPR046450">
    <property type="entry name" value="PA_dom_sf"/>
</dbReference>
<organism evidence="13 14">
    <name type="scientific">Shewanella hanedai</name>
    <name type="common">Alteromonas hanedai</name>
    <dbReference type="NCBI Taxonomy" id="25"/>
    <lineage>
        <taxon>Bacteria</taxon>
        <taxon>Pseudomonadati</taxon>
        <taxon>Pseudomonadota</taxon>
        <taxon>Gammaproteobacteria</taxon>
        <taxon>Alteromonadales</taxon>
        <taxon>Shewanellaceae</taxon>
        <taxon>Shewanella</taxon>
    </lineage>
</organism>
<evidence type="ECO:0000313" key="14">
    <source>
        <dbReference type="Proteomes" id="UP000318126"/>
    </source>
</evidence>
<dbReference type="InterPro" id="IPR020008">
    <property type="entry name" value="GlyGly_CTERM"/>
</dbReference>
<gene>
    <name evidence="13" type="ORF">FN961_08270</name>
</gene>
<keyword evidence="5" id="KW-0645">Protease</keyword>
<dbReference type="CDD" id="cd04818">
    <property type="entry name" value="PA_subtilisin_1"/>
    <property type="match status" value="1"/>
</dbReference>
<evidence type="ECO:0000256" key="7">
    <source>
        <dbReference type="ARBA" id="ARBA00022801"/>
    </source>
</evidence>
<dbReference type="PANTHER" id="PTHR33478">
    <property type="entry name" value="EXTRACELLULAR METALLOPROTEINASE MEP"/>
    <property type="match status" value="1"/>
</dbReference>
<dbReference type="EMBL" id="VKGK01000008">
    <property type="protein sequence ID" value="TRY14686.1"/>
    <property type="molecule type" value="Genomic_DNA"/>
</dbReference>
<evidence type="ECO:0000256" key="11">
    <source>
        <dbReference type="SAM" id="SignalP"/>
    </source>
</evidence>
<dbReference type="NCBIfam" id="TIGR03501">
    <property type="entry name" value="GlyGly_CTERM"/>
    <property type="match status" value="1"/>
</dbReference>
<dbReference type="Gene3D" id="3.50.30.30">
    <property type="match status" value="1"/>
</dbReference>
<dbReference type="Gene3D" id="1.10.390.10">
    <property type="entry name" value="Neutral Protease Domain 2"/>
    <property type="match status" value="1"/>
</dbReference>
<evidence type="ECO:0000256" key="3">
    <source>
        <dbReference type="ARBA" id="ARBA00006006"/>
    </source>
</evidence>
<protein>
    <submittedName>
        <fullName evidence="13">GlyGly-CTERM sorting domain-containing protein</fullName>
    </submittedName>
</protein>
<evidence type="ECO:0000256" key="1">
    <source>
        <dbReference type="ARBA" id="ARBA00001947"/>
    </source>
</evidence>
<dbReference type="PANTHER" id="PTHR33478:SF1">
    <property type="entry name" value="EXTRACELLULAR METALLOPROTEINASE MEP"/>
    <property type="match status" value="1"/>
</dbReference>
<evidence type="ECO:0000256" key="10">
    <source>
        <dbReference type="ARBA" id="ARBA00023145"/>
    </source>
</evidence>
<dbReference type="InterPro" id="IPR001842">
    <property type="entry name" value="Peptidase_M36"/>
</dbReference>
<keyword evidence="10" id="KW-0865">Zymogen</keyword>
<dbReference type="RefSeq" id="WP_143564086.1">
    <property type="nucleotide sequence ID" value="NZ_BMPL01000006.1"/>
</dbReference>
<keyword evidence="7" id="KW-0378">Hydrolase</keyword>
<proteinExistence type="inferred from homology"/>
<keyword evidence="8" id="KW-0862">Zinc</keyword>
<dbReference type="SUPFAM" id="SSF52025">
    <property type="entry name" value="PA domain"/>
    <property type="match status" value="1"/>
</dbReference>
<dbReference type="GO" id="GO:0004222">
    <property type="term" value="F:metalloendopeptidase activity"/>
    <property type="evidence" value="ECO:0007669"/>
    <property type="project" value="InterPro"/>
</dbReference>
<evidence type="ECO:0000256" key="8">
    <source>
        <dbReference type="ARBA" id="ARBA00022833"/>
    </source>
</evidence>
<dbReference type="Gene3D" id="3.10.170.10">
    <property type="match status" value="1"/>
</dbReference>
<evidence type="ECO:0000313" key="13">
    <source>
        <dbReference type="EMBL" id="TRY14686.1"/>
    </source>
</evidence>
<dbReference type="Gene3D" id="2.60.40.3010">
    <property type="match status" value="1"/>
</dbReference>
<comment type="similarity">
    <text evidence="3">Belongs to the peptidase M36 family.</text>
</comment>
<keyword evidence="14" id="KW-1185">Reference proteome</keyword>
<dbReference type="SUPFAM" id="SSF55486">
    <property type="entry name" value="Metalloproteases ('zincins'), catalytic domain"/>
    <property type="match status" value="1"/>
</dbReference>
<dbReference type="InterPro" id="IPR027268">
    <property type="entry name" value="Peptidase_M4/M1_CTD_sf"/>
</dbReference>